<keyword evidence="3" id="KW-1185">Reference proteome</keyword>
<feature type="transmembrane region" description="Helical" evidence="1">
    <location>
        <begin position="29"/>
        <end position="51"/>
    </location>
</feature>
<dbReference type="eggNOG" id="ENOG5030617">
    <property type="taxonomic scope" value="Bacteria"/>
</dbReference>
<organism evidence="2 3">
    <name type="scientific">Paenibacillus sabinae T27</name>
    <dbReference type="NCBI Taxonomy" id="1268072"/>
    <lineage>
        <taxon>Bacteria</taxon>
        <taxon>Bacillati</taxon>
        <taxon>Bacillota</taxon>
        <taxon>Bacilli</taxon>
        <taxon>Bacillales</taxon>
        <taxon>Paenibacillaceae</taxon>
        <taxon>Paenibacillus</taxon>
    </lineage>
</organism>
<proteinExistence type="predicted"/>
<dbReference type="HOGENOM" id="CLU_1179298_0_0_9"/>
<feature type="transmembrane region" description="Helical" evidence="1">
    <location>
        <begin position="79"/>
        <end position="101"/>
    </location>
</feature>
<reference evidence="2 3" key="1">
    <citation type="journal article" date="2014" name="PLoS Genet.">
        <title>Comparative Genomic Analysis of N2-Fixing and Non-N2-Fixing Paenibacillus spp.: Organization, Evolution and Expression of the Nitrogen Fixation Genes.</title>
        <authorList>
            <person name="Xie J.B."/>
            <person name="Du Z."/>
            <person name="Bai L."/>
            <person name="Tian C."/>
            <person name="Zhang Y."/>
            <person name="Xie J.Y."/>
            <person name="Wang T."/>
            <person name="Liu X."/>
            <person name="Chen X."/>
            <person name="Cheng Q."/>
            <person name="Chen S."/>
            <person name="Li J."/>
        </authorList>
    </citation>
    <scope>NUCLEOTIDE SEQUENCE [LARGE SCALE GENOMIC DNA]</scope>
    <source>
        <strain evidence="2 3">T27</strain>
    </source>
</reference>
<dbReference type="AlphaFoldDB" id="X4ZW49"/>
<name>X4ZW49_9BACL</name>
<feature type="transmembrane region" description="Helical" evidence="1">
    <location>
        <begin position="194"/>
        <end position="211"/>
    </location>
</feature>
<gene>
    <name evidence="2" type="ORF">PSAB_05115</name>
</gene>
<evidence type="ECO:0000313" key="2">
    <source>
        <dbReference type="EMBL" id="AHV95959.1"/>
    </source>
</evidence>
<evidence type="ECO:0000256" key="1">
    <source>
        <dbReference type="SAM" id="Phobius"/>
    </source>
</evidence>
<dbReference type="Proteomes" id="UP000019772">
    <property type="component" value="Chromosome"/>
</dbReference>
<keyword evidence="1" id="KW-1133">Transmembrane helix</keyword>
<dbReference type="EMBL" id="CP004078">
    <property type="protein sequence ID" value="AHV95959.1"/>
    <property type="molecule type" value="Genomic_DNA"/>
</dbReference>
<dbReference type="PATRIC" id="fig|1268072.3.peg.1060"/>
<evidence type="ECO:0000313" key="3">
    <source>
        <dbReference type="Proteomes" id="UP000019772"/>
    </source>
</evidence>
<dbReference type="KEGG" id="psab:PSAB_05115"/>
<keyword evidence="1" id="KW-0812">Transmembrane</keyword>
<keyword evidence="1" id="KW-0472">Membrane</keyword>
<protein>
    <submittedName>
        <fullName evidence="2">Uncharacterized protein</fullName>
    </submittedName>
</protein>
<sequence>MIFILLGLCEASATLTIILKLYMLPVREYFGRIFLFALFIAIFSYMMRIVLKAPELDIPFQYLLFIFFLRLGLKIKVHLASFIAGAGICAYALIQIGFYYFYSWTSLMNVSVLKENSGFHISLLQVSTIFAAFGLSWVLNRFNLGFSFIILPPHDFLIKENYFTNRNLLLVIGSLASLATASVTILFLYSANPFGLLLAAAIAFGLSFYFSGWSDRDDIRKAIEAYRNKDKRA</sequence>
<dbReference type="STRING" id="1268072.PSAB_05115"/>
<feature type="transmembrane region" description="Helical" evidence="1">
    <location>
        <begin position="121"/>
        <end position="139"/>
    </location>
</feature>
<feature type="transmembrane region" description="Helical" evidence="1">
    <location>
        <begin position="168"/>
        <end position="188"/>
    </location>
</feature>
<accession>X4ZW49</accession>